<evidence type="ECO:0000256" key="2">
    <source>
        <dbReference type="SAM" id="Phobius"/>
    </source>
</evidence>
<gene>
    <name evidence="3" type="ORF">K493DRAFT_311662</name>
</gene>
<name>A0A1Y1Z116_9FUNG</name>
<protein>
    <submittedName>
        <fullName evidence="3">Uncharacterized protein</fullName>
    </submittedName>
</protein>
<organism evidence="3 4">
    <name type="scientific">Basidiobolus meristosporus CBS 931.73</name>
    <dbReference type="NCBI Taxonomy" id="1314790"/>
    <lineage>
        <taxon>Eukaryota</taxon>
        <taxon>Fungi</taxon>
        <taxon>Fungi incertae sedis</taxon>
        <taxon>Zoopagomycota</taxon>
        <taxon>Entomophthoromycotina</taxon>
        <taxon>Basidiobolomycetes</taxon>
        <taxon>Basidiobolales</taxon>
        <taxon>Basidiobolaceae</taxon>
        <taxon>Basidiobolus</taxon>
    </lineage>
</organism>
<dbReference type="EMBL" id="MCFE01000044">
    <property type="protein sequence ID" value="ORY03637.1"/>
    <property type="molecule type" value="Genomic_DNA"/>
</dbReference>
<evidence type="ECO:0000313" key="4">
    <source>
        <dbReference type="Proteomes" id="UP000193498"/>
    </source>
</evidence>
<proteinExistence type="predicted"/>
<keyword evidence="2" id="KW-0812">Transmembrane</keyword>
<dbReference type="Proteomes" id="UP000193498">
    <property type="component" value="Unassembled WGS sequence"/>
</dbReference>
<feature type="transmembrane region" description="Helical" evidence="2">
    <location>
        <begin position="12"/>
        <end position="31"/>
    </location>
</feature>
<evidence type="ECO:0000313" key="3">
    <source>
        <dbReference type="EMBL" id="ORY03637.1"/>
    </source>
</evidence>
<keyword evidence="2" id="KW-0472">Membrane</keyword>
<keyword evidence="2" id="KW-1133">Transmembrane helix</keyword>
<keyword evidence="4" id="KW-1185">Reference proteome</keyword>
<sequence>MGSLLVSTYYLGRVELLVLFAAAIGVLLVIYKAYFPSNPQEDPNCASYSMHKGNSMQQYEVSDAASVTMSSSTDSFFDSSISSFDYDRSNCPSEETDSLLGPRIQGYSSQSGVSVVVEKP</sequence>
<comment type="caution">
    <text evidence="3">The sequence shown here is derived from an EMBL/GenBank/DDBJ whole genome shotgun (WGS) entry which is preliminary data.</text>
</comment>
<feature type="compositionally biased region" description="Low complexity" evidence="1">
    <location>
        <begin position="105"/>
        <end position="120"/>
    </location>
</feature>
<reference evidence="3 4" key="1">
    <citation type="submission" date="2016-07" db="EMBL/GenBank/DDBJ databases">
        <title>Pervasive Adenine N6-methylation of Active Genes in Fungi.</title>
        <authorList>
            <consortium name="DOE Joint Genome Institute"/>
            <person name="Mondo S.J."/>
            <person name="Dannebaum R.O."/>
            <person name="Kuo R.C."/>
            <person name="Labutti K."/>
            <person name="Haridas S."/>
            <person name="Kuo A."/>
            <person name="Salamov A."/>
            <person name="Ahrendt S.R."/>
            <person name="Lipzen A."/>
            <person name="Sullivan W."/>
            <person name="Andreopoulos W.B."/>
            <person name="Clum A."/>
            <person name="Lindquist E."/>
            <person name="Daum C."/>
            <person name="Ramamoorthy G.K."/>
            <person name="Gryganskyi A."/>
            <person name="Culley D."/>
            <person name="Magnuson J.K."/>
            <person name="James T.Y."/>
            <person name="O'Malley M.A."/>
            <person name="Stajich J.E."/>
            <person name="Spatafora J.W."/>
            <person name="Visel A."/>
            <person name="Grigoriev I.V."/>
        </authorList>
    </citation>
    <scope>NUCLEOTIDE SEQUENCE [LARGE SCALE GENOMIC DNA]</scope>
    <source>
        <strain evidence="3 4">CBS 931.73</strain>
    </source>
</reference>
<feature type="region of interest" description="Disordered" evidence="1">
    <location>
        <begin position="87"/>
        <end position="120"/>
    </location>
</feature>
<dbReference type="InParanoid" id="A0A1Y1Z116"/>
<evidence type="ECO:0000256" key="1">
    <source>
        <dbReference type="SAM" id="MobiDB-lite"/>
    </source>
</evidence>
<dbReference type="AlphaFoldDB" id="A0A1Y1Z116"/>
<accession>A0A1Y1Z116</accession>